<reference evidence="3 4" key="1">
    <citation type="submission" date="2018-08" db="EMBL/GenBank/DDBJ databases">
        <title>Recombination of ecologically and evolutionarily significant loci maintains genetic cohesion in the Pseudomonas syringae species complex.</title>
        <authorList>
            <person name="Dillon M."/>
            <person name="Thakur S."/>
            <person name="Almeida R.N.D."/>
            <person name="Weir B.S."/>
            <person name="Guttman D.S."/>
        </authorList>
    </citation>
    <scope>NUCLEOTIDE SEQUENCE [LARGE SCALE GENOMIC DNA]</scope>
    <source>
        <strain evidence="3 4">ICMP 5019</strain>
    </source>
</reference>
<dbReference type="PRINTS" id="PR00394">
    <property type="entry name" value="RHSPROTEIN"/>
</dbReference>
<dbReference type="EMBL" id="RBSH01000032">
    <property type="protein sequence ID" value="RMS05941.1"/>
    <property type="molecule type" value="Genomic_DNA"/>
</dbReference>
<dbReference type="Gene3D" id="2.180.10.10">
    <property type="entry name" value="RHS repeat-associated core"/>
    <property type="match status" value="1"/>
</dbReference>
<protein>
    <recommendedName>
        <fullName evidence="2">RHS protein conserved region domain-containing protein</fullName>
    </recommendedName>
</protein>
<dbReference type="Pfam" id="PF14414">
    <property type="entry name" value="WHH"/>
    <property type="match status" value="1"/>
</dbReference>
<dbReference type="AlphaFoldDB" id="A0AB37QVK1"/>
<evidence type="ECO:0000313" key="3">
    <source>
        <dbReference type="EMBL" id="RMS05941.1"/>
    </source>
</evidence>
<organism evidence="3 4">
    <name type="scientific">Pseudomonas coronafaciens pv. garcae</name>
    <dbReference type="NCBI Taxonomy" id="251653"/>
    <lineage>
        <taxon>Bacteria</taxon>
        <taxon>Pseudomonadati</taxon>
        <taxon>Pseudomonadota</taxon>
        <taxon>Gammaproteobacteria</taxon>
        <taxon>Pseudomonadales</taxon>
        <taxon>Pseudomonadaceae</taxon>
        <taxon>Pseudomonas</taxon>
        <taxon>Pseudomonas coronafaciens</taxon>
    </lineage>
</organism>
<dbReference type="PANTHER" id="PTHR32305">
    <property type="match status" value="1"/>
</dbReference>
<accession>A0AB37QVK1</accession>
<evidence type="ECO:0000256" key="1">
    <source>
        <dbReference type="SAM" id="MobiDB-lite"/>
    </source>
</evidence>
<dbReference type="InterPro" id="IPR022385">
    <property type="entry name" value="Rhs_assc_core"/>
</dbReference>
<name>A0AB37QVK1_9PSED</name>
<comment type="caution">
    <text evidence="3">The sequence shown here is derived from an EMBL/GenBank/DDBJ whole genome shotgun (WGS) entry which is preliminary data.</text>
</comment>
<gene>
    <name evidence="3" type="ORF">ALP74_200572</name>
</gene>
<dbReference type="InterPro" id="IPR032869">
    <property type="entry name" value="WHH_dom_containing"/>
</dbReference>
<dbReference type="PANTHER" id="PTHR32305:SF15">
    <property type="entry name" value="PROTEIN RHSA-RELATED"/>
    <property type="match status" value="1"/>
</dbReference>
<dbReference type="InterPro" id="IPR001826">
    <property type="entry name" value="RHS"/>
</dbReference>
<dbReference type="Pfam" id="PF03527">
    <property type="entry name" value="RHS"/>
    <property type="match status" value="1"/>
</dbReference>
<evidence type="ECO:0000313" key="4">
    <source>
        <dbReference type="Proteomes" id="UP000272613"/>
    </source>
</evidence>
<dbReference type="NCBIfam" id="TIGR03696">
    <property type="entry name" value="Rhs_assc_core"/>
    <property type="match status" value="1"/>
</dbReference>
<feature type="domain" description="RHS protein conserved region" evidence="2">
    <location>
        <begin position="79"/>
        <end position="112"/>
    </location>
</feature>
<sequence>MADTQVESTSSYQYDSLGRRVGKQSELKGQTEHKHFLWQGLRMLREESPGQSSLYLYEHGSYAPLARVDQKEGEAENKVYYYHTDQIGTPLEMTDAEGQIVWQAKYRAWGAVEKLVVNEVEQNLRFQGQYFDAETGLHYNTFRYYDPEIGRFITQDPIGLLGGFNLYQYAPNSVAWVDPWGWSAKPSHSPDISKWLEKGGSVHSEIDGRTWVYTDWEANSVRYPNGHPDFTPFERQQVDVPDLKGNHGKNPGGDFGKADALAPKGPADYTKNTWHHHENKIKMQEVPKKIHNRFTHSGGVKNIKSTC</sequence>
<proteinExistence type="predicted"/>
<dbReference type="Proteomes" id="UP000272613">
    <property type="component" value="Unassembled WGS sequence"/>
</dbReference>
<feature type="region of interest" description="Disordered" evidence="1">
    <location>
        <begin position="245"/>
        <end position="267"/>
    </location>
</feature>
<dbReference type="InterPro" id="IPR050708">
    <property type="entry name" value="T6SS_VgrG/RHS"/>
</dbReference>
<evidence type="ECO:0000259" key="2">
    <source>
        <dbReference type="Pfam" id="PF03527"/>
    </source>
</evidence>